<evidence type="ECO:0008006" key="3">
    <source>
        <dbReference type="Google" id="ProtNLM"/>
    </source>
</evidence>
<proteinExistence type="predicted"/>
<dbReference type="OrthoDB" id="368507at2759"/>
<dbReference type="Proteomes" id="UP000092666">
    <property type="component" value="Unassembled WGS sequence"/>
</dbReference>
<gene>
    <name evidence="1" type="ORF">I316_01294</name>
</gene>
<keyword evidence="2" id="KW-1185">Reference proteome</keyword>
<sequence length="168" mass="17619">MSILDLEPQIKTYHTTIPSPFPGGGSPAFVFHLTKMVDTLVIWVGTGTSTAAASDPHQGDSGSGGTGVVVGEKKLAGDWSVAMPSRGNIPVTATPIYRSGASDIALPMSQRLARKFPSNQIHLSLSLPSSLTSQSGPNLDPYASKMLLVMEKKLGTWLDDVLKGQAAS</sequence>
<reference evidence="1 2" key="1">
    <citation type="submission" date="2013-07" db="EMBL/GenBank/DDBJ databases">
        <title>The Genome Sequence of Cryptococcus heveanensis BCC8398.</title>
        <authorList>
            <consortium name="The Broad Institute Genome Sequencing Platform"/>
            <person name="Cuomo C."/>
            <person name="Litvintseva A."/>
            <person name="Chen Y."/>
            <person name="Heitman J."/>
            <person name="Sun S."/>
            <person name="Springer D."/>
            <person name="Dromer F."/>
            <person name="Young S.K."/>
            <person name="Zeng Q."/>
            <person name="Gargeya S."/>
            <person name="Fitzgerald M."/>
            <person name="Abouelleil A."/>
            <person name="Alvarado L."/>
            <person name="Berlin A.M."/>
            <person name="Chapman S.B."/>
            <person name="Dewar J."/>
            <person name="Goldberg J."/>
            <person name="Griggs A."/>
            <person name="Gujja S."/>
            <person name="Hansen M."/>
            <person name="Howarth C."/>
            <person name="Imamovic A."/>
            <person name="Larimer J."/>
            <person name="McCowan C."/>
            <person name="Murphy C."/>
            <person name="Pearson M."/>
            <person name="Priest M."/>
            <person name="Roberts A."/>
            <person name="Saif S."/>
            <person name="Shea T."/>
            <person name="Sykes S."/>
            <person name="Wortman J."/>
            <person name="Nusbaum C."/>
            <person name="Birren B."/>
        </authorList>
    </citation>
    <scope>NUCLEOTIDE SEQUENCE [LARGE SCALE GENOMIC DNA]</scope>
    <source>
        <strain evidence="1 2">BCC8398</strain>
    </source>
</reference>
<dbReference type="InterPro" id="IPR032157">
    <property type="entry name" value="PAC4"/>
</dbReference>
<accession>A0A1B9H086</accession>
<dbReference type="PANTHER" id="PTHR33559:SF1">
    <property type="entry name" value="PROTEASOME ASSEMBLY CHAPERONE 4"/>
    <property type="match status" value="1"/>
</dbReference>
<organism evidence="1 2">
    <name type="scientific">Kwoniella heveanensis BCC8398</name>
    <dbReference type="NCBI Taxonomy" id="1296120"/>
    <lineage>
        <taxon>Eukaryota</taxon>
        <taxon>Fungi</taxon>
        <taxon>Dikarya</taxon>
        <taxon>Basidiomycota</taxon>
        <taxon>Agaricomycotina</taxon>
        <taxon>Tremellomycetes</taxon>
        <taxon>Tremellales</taxon>
        <taxon>Cryptococcaceae</taxon>
        <taxon>Kwoniella</taxon>
    </lineage>
</organism>
<dbReference type="AlphaFoldDB" id="A0A1B9H086"/>
<dbReference type="PANTHER" id="PTHR33559">
    <property type="entry name" value="PROTEASOME ASSEMBLY CHAPERONE 4"/>
    <property type="match status" value="1"/>
</dbReference>
<dbReference type="EMBL" id="KI669494">
    <property type="protein sequence ID" value="OCF36698.1"/>
    <property type="molecule type" value="Genomic_DNA"/>
</dbReference>
<reference evidence="2" key="2">
    <citation type="submission" date="2013-12" db="EMBL/GenBank/DDBJ databases">
        <title>Evolution of pathogenesis and genome organization in the Tremellales.</title>
        <authorList>
            <person name="Cuomo C."/>
            <person name="Litvintseva A."/>
            <person name="Heitman J."/>
            <person name="Chen Y."/>
            <person name="Sun S."/>
            <person name="Springer D."/>
            <person name="Dromer F."/>
            <person name="Young S."/>
            <person name="Zeng Q."/>
            <person name="Chapman S."/>
            <person name="Gujja S."/>
            <person name="Saif S."/>
            <person name="Birren B."/>
        </authorList>
    </citation>
    <scope>NUCLEOTIDE SEQUENCE [LARGE SCALE GENOMIC DNA]</scope>
    <source>
        <strain evidence="2">BCC8398</strain>
    </source>
</reference>
<evidence type="ECO:0000313" key="2">
    <source>
        <dbReference type="Proteomes" id="UP000092666"/>
    </source>
</evidence>
<name>A0A1B9H086_9TREE</name>
<dbReference type="Pfam" id="PF16093">
    <property type="entry name" value="PAC4"/>
    <property type="match status" value="1"/>
</dbReference>
<evidence type="ECO:0000313" key="1">
    <source>
        <dbReference type="EMBL" id="OCF36698.1"/>
    </source>
</evidence>
<protein>
    <recommendedName>
        <fullName evidence="3">Proteasome assembly chaperone 4</fullName>
    </recommendedName>
</protein>
<dbReference type="GO" id="GO:0043248">
    <property type="term" value="P:proteasome assembly"/>
    <property type="evidence" value="ECO:0007669"/>
    <property type="project" value="InterPro"/>
</dbReference>